<gene>
    <name evidence="3" type="ORF">EKO04_003654</name>
</gene>
<feature type="compositionally biased region" description="Low complexity" evidence="1">
    <location>
        <begin position="27"/>
        <end position="36"/>
    </location>
</feature>
<organism evidence="3 4">
    <name type="scientific">Ascochyta lentis</name>
    <dbReference type="NCBI Taxonomy" id="205686"/>
    <lineage>
        <taxon>Eukaryota</taxon>
        <taxon>Fungi</taxon>
        <taxon>Dikarya</taxon>
        <taxon>Ascomycota</taxon>
        <taxon>Pezizomycotina</taxon>
        <taxon>Dothideomycetes</taxon>
        <taxon>Pleosporomycetidae</taxon>
        <taxon>Pleosporales</taxon>
        <taxon>Pleosporineae</taxon>
        <taxon>Didymellaceae</taxon>
        <taxon>Ascochyta</taxon>
    </lineage>
</organism>
<evidence type="ECO:0000259" key="2">
    <source>
        <dbReference type="Pfam" id="PF10469"/>
    </source>
</evidence>
<dbReference type="GO" id="GO:0006307">
    <property type="term" value="P:DNA alkylation repair"/>
    <property type="evidence" value="ECO:0007669"/>
    <property type="project" value="InterPro"/>
</dbReference>
<dbReference type="OrthoDB" id="277832at2759"/>
<evidence type="ECO:0000313" key="3">
    <source>
        <dbReference type="EMBL" id="KAF9698158.1"/>
    </source>
</evidence>
<dbReference type="InterPro" id="IPR009210">
    <property type="entry name" value="ASCC1"/>
</dbReference>
<evidence type="ECO:0000313" key="4">
    <source>
        <dbReference type="Proteomes" id="UP000651452"/>
    </source>
</evidence>
<dbReference type="AlphaFoldDB" id="A0A8H7J7U4"/>
<feature type="region of interest" description="Disordered" evidence="1">
    <location>
        <begin position="1"/>
        <end position="64"/>
    </location>
</feature>
<dbReference type="GO" id="GO:0005634">
    <property type="term" value="C:nucleus"/>
    <property type="evidence" value="ECO:0007669"/>
    <property type="project" value="TreeGrafter"/>
</dbReference>
<dbReference type="Proteomes" id="UP000651452">
    <property type="component" value="Unassembled WGS sequence"/>
</dbReference>
<reference evidence="3" key="2">
    <citation type="submission" date="2020-09" db="EMBL/GenBank/DDBJ databases">
        <title>Reference genome assembly for Australian Ascochyta lentis isolate Al4.</title>
        <authorList>
            <person name="Lee R.C."/>
            <person name="Farfan-Caceres L.M."/>
            <person name="Debler J.W."/>
            <person name="Williams A.H."/>
            <person name="Henares B.M."/>
        </authorList>
    </citation>
    <scope>NUCLEOTIDE SEQUENCE</scope>
    <source>
        <strain evidence="3">Al4</strain>
    </source>
</reference>
<dbReference type="InterPro" id="IPR019510">
    <property type="entry name" value="AKAP7-like_phosphoesterase"/>
</dbReference>
<dbReference type="PANTHER" id="PTHR13360">
    <property type="entry name" value="ACTIVATING SIGNAL COINTEGRATOR 1 COMPLEX SUBUNIT 1"/>
    <property type="match status" value="1"/>
</dbReference>
<accession>A0A8H7J7U4</accession>
<reference evidence="3" key="1">
    <citation type="submission" date="2018-12" db="EMBL/GenBank/DDBJ databases">
        <authorList>
            <person name="Syme R.A."/>
            <person name="Farfan-Caceres L."/>
            <person name="Lichtenzveig J."/>
        </authorList>
    </citation>
    <scope>NUCLEOTIDE SEQUENCE</scope>
    <source>
        <strain evidence="3">Al4</strain>
    </source>
</reference>
<feature type="compositionally biased region" description="Basic and acidic residues" evidence="1">
    <location>
        <begin position="291"/>
        <end position="308"/>
    </location>
</feature>
<dbReference type="PANTHER" id="PTHR13360:SF1">
    <property type="entry name" value="ACTIVATING SIGNAL COINTEGRATOR 1 COMPLEX SUBUNIT 1"/>
    <property type="match status" value="1"/>
</dbReference>
<sequence length="367" mass="40232">MGKKKGKGEYNDFLEDSRPRDNNEIRTTLQTTSTLTRNASPPAASKPQSQQRKQAIPRNKPKKPPLTHFLCFPLISDSNRAPISTCLEKLKKDIETHTPVPPKAVRPTGTLHLTVGVMSLSASQLSDASTHLSELDISQLLRGITTQRIAESVADTPTVSEGFGAVQDPSLSPADPAMDADPGRLAIDMCALLPMQKSRQTSILYAEPRDATGRLLRFAESVRSSFEQRGWVVKDERALRLHATVLNTIYAKPKGRGRGKATSNAAASSGMERQDGGGGDALVDGMDGEQGGEKEREEKDKGHGPDAKSWMRFDASELIDMYKDVVWAEDVQIDRVQICKMGAQKIFRDGGNEIADERYEVVAEKTF</sequence>
<feature type="domain" description="A-kinase anchor protein 7-like phosphoesterase" evidence="2">
    <location>
        <begin position="67"/>
        <end position="344"/>
    </location>
</feature>
<dbReference type="EMBL" id="RZGK01000006">
    <property type="protein sequence ID" value="KAF9698158.1"/>
    <property type="molecule type" value="Genomic_DNA"/>
</dbReference>
<evidence type="ECO:0000256" key="1">
    <source>
        <dbReference type="SAM" id="MobiDB-lite"/>
    </source>
</evidence>
<feature type="compositionally biased region" description="Basic and acidic residues" evidence="1">
    <location>
        <begin position="7"/>
        <end position="24"/>
    </location>
</feature>
<dbReference type="GO" id="GO:0006355">
    <property type="term" value="P:regulation of DNA-templated transcription"/>
    <property type="evidence" value="ECO:0007669"/>
    <property type="project" value="TreeGrafter"/>
</dbReference>
<feature type="region of interest" description="Disordered" evidence="1">
    <location>
        <begin position="253"/>
        <end position="308"/>
    </location>
</feature>
<dbReference type="Gene3D" id="3.90.1140.10">
    <property type="entry name" value="Cyclic phosphodiesterase"/>
    <property type="match status" value="1"/>
</dbReference>
<protein>
    <recommendedName>
        <fullName evidence="2">A-kinase anchor protein 7-like phosphoesterase domain-containing protein</fullName>
    </recommendedName>
</protein>
<dbReference type="Pfam" id="PF10469">
    <property type="entry name" value="AKAP7_NLS"/>
    <property type="match status" value="1"/>
</dbReference>
<keyword evidence="4" id="KW-1185">Reference proteome</keyword>
<proteinExistence type="predicted"/>
<comment type="caution">
    <text evidence="3">The sequence shown here is derived from an EMBL/GenBank/DDBJ whole genome shotgun (WGS) entry which is preliminary data.</text>
</comment>
<name>A0A8H7J7U4_9PLEO</name>